<dbReference type="SUPFAM" id="SSF50978">
    <property type="entry name" value="WD40 repeat-like"/>
    <property type="match status" value="1"/>
</dbReference>
<feature type="domain" description="Sugar phosphate transporter" evidence="3">
    <location>
        <begin position="62"/>
        <end position="268"/>
    </location>
</feature>
<dbReference type="GO" id="GO:0042594">
    <property type="term" value="P:response to starvation"/>
    <property type="evidence" value="ECO:0007669"/>
    <property type="project" value="TreeGrafter"/>
</dbReference>
<feature type="region of interest" description="Disordered" evidence="1">
    <location>
        <begin position="1147"/>
        <end position="1251"/>
    </location>
</feature>
<evidence type="ECO:0000259" key="3">
    <source>
        <dbReference type="Pfam" id="PF03151"/>
    </source>
</evidence>
<reference evidence="5" key="1">
    <citation type="submission" date="2022-02" db="EMBL/GenBank/DDBJ databases">
        <authorList>
            <person name="King R."/>
        </authorList>
    </citation>
    <scope>NUCLEOTIDE SEQUENCE</scope>
</reference>
<feature type="region of interest" description="Disordered" evidence="1">
    <location>
        <begin position="1561"/>
        <end position="1674"/>
    </location>
</feature>
<dbReference type="InterPro" id="IPR004853">
    <property type="entry name" value="Sugar_P_trans_dom"/>
</dbReference>
<feature type="compositionally biased region" description="Basic and acidic residues" evidence="1">
    <location>
        <begin position="1181"/>
        <end position="1200"/>
    </location>
</feature>
<dbReference type="SUPFAM" id="SSF103481">
    <property type="entry name" value="Multidrug resistance efflux transporter EmrE"/>
    <property type="match status" value="1"/>
</dbReference>
<evidence type="ECO:0000313" key="6">
    <source>
        <dbReference type="Proteomes" id="UP001153321"/>
    </source>
</evidence>
<feature type="compositionally biased region" description="Polar residues" evidence="1">
    <location>
        <begin position="1265"/>
        <end position="1276"/>
    </location>
</feature>
<feature type="transmembrane region" description="Helical" evidence="2">
    <location>
        <begin position="154"/>
        <end position="178"/>
    </location>
</feature>
<feature type="region of interest" description="Disordered" evidence="1">
    <location>
        <begin position="1323"/>
        <end position="1395"/>
    </location>
</feature>
<dbReference type="Gene3D" id="2.130.10.10">
    <property type="entry name" value="YVTN repeat-like/Quinoprotein amine dehydrogenase"/>
    <property type="match status" value="1"/>
</dbReference>
<accession>A0A9P0N054</accession>
<dbReference type="Proteomes" id="UP001153321">
    <property type="component" value="Chromosome 10"/>
</dbReference>
<dbReference type="EMBL" id="LR824541">
    <property type="protein sequence ID" value="CAH1635030.1"/>
    <property type="molecule type" value="Genomic_DNA"/>
</dbReference>
<feature type="transmembrane region" description="Helical" evidence="2">
    <location>
        <begin position="80"/>
        <end position="101"/>
    </location>
</feature>
<evidence type="ECO:0000259" key="4">
    <source>
        <dbReference type="Pfam" id="PF21034"/>
    </source>
</evidence>
<feature type="compositionally biased region" description="Basic and acidic residues" evidence="1">
    <location>
        <begin position="1300"/>
        <end position="1309"/>
    </location>
</feature>
<feature type="region of interest" description="Disordered" evidence="1">
    <location>
        <begin position="533"/>
        <end position="553"/>
    </location>
</feature>
<feature type="compositionally biased region" description="Basic and acidic residues" evidence="1">
    <location>
        <begin position="1031"/>
        <end position="1098"/>
    </location>
</feature>
<dbReference type="Pfam" id="PF21034">
    <property type="entry name" value="BCAS3_WD40"/>
    <property type="match status" value="1"/>
</dbReference>
<keyword evidence="2" id="KW-0472">Membrane</keyword>
<dbReference type="InterPro" id="IPR048382">
    <property type="entry name" value="BCAS3_WD40"/>
</dbReference>
<feature type="compositionally biased region" description="Acidic residues" evidence="1">
    <location>
        <begin position="1329"/>
        <end position="1338"/>
    </location>
</feature>
<gene>
    <name evidence="5" type="ORF">SPLIT_LOCUS392</name>
</gene>
<proteinExistence type="predicted"/>
<feature type="transmembrane region" description="Helical" evidence="2">
    <location>
        <begin position="227"/>
        <end position="246"/>
    </location>
</feature>
<feature type="compositionally biased region" description="Basic and acidic residues" evidence="1">
    <location>
        <begin position="1147"/>
        <end position="1168"/>
    </location>
</feature>
<dbReference type="PANTHER" id="PTHR13268">
    <property type="entry name" value="BREAST CARCINOMA AMPLIFIED SEQUENCE 3"/>
    <property type="match status" value="1"/>
</dbReference>
<organism evidence="5 6">
    <name type="scientific">Spodoptera littoralis</name>
    <name type="common">Egyptian cotton leafworm</name>
    <dbReference type="NCBI Taxonomy" id="7109"/>
    <lineage>
        <taxon>Eukaryota</taxon>
        <taxon>Metazoa</taxon>
        <taxon>Ecdysozoa</taxon>
        <taxon>Arthropoda</taxon>
        <taxon>Hexapoda</taxon>
        <taxon>Insecta</taxon>
        <taxon>Pterygota</taxon>
        <taxon>Neoptera</taxon>
        <taxon>Endopterygota</taxon>
        <taxon>Lepidoptera</taxon>
        <taxon>Glossata</taxon>
        <taxon>Ditrysia</taxon>
        <taxon>Noctuoidea</taxon>
        <taxon>Noctuidae</taxon>
        <taxon>Amphipyrinae</taxon>
        <taxon>Spodoptera</taxon>
    </lineage>
</organism>
<dbReference type="Pfam" id="PF03151">
    <property type="entry name" value="TPT"/>
    <property type="match status" value="1"/>
</dbReference>
<feature type="transmembrane region" description="Helical" evidence="2">
    <location>
        <begin position="284"/>
        <end position="303"/>
    </location>
</feature>
<name>A0A9P0N054_SPOLI</name>
<feature type="compositionally biased region" description="Low complexity" evidence="1">
    <location>
        <begin position="1636"/>
        <end position="1647"/>
    </location>
</feature>
<evidence type="ECO:0000256" key="2">
    <source>
        <dbReference type="SAM" id="Phobius"/>
    </source>
</evidence>
<feature type="domain" description="BCAS3 WD40" evidence="4">
    <location>
        <begin position="415"/>
        <end position="701"/>
    </location>
</feature>
<feature type="transmembrane region" description="Helical" evidence="2">
    <location>
        <begin position="107"/>
        <end position="125"/>
    </location>
</feature>
<feature type="region of interest" description="Disordered" evidence="1">
    <location>
        <begin position="1257"/>
        <end position="1276"/>
    </location>
</feature>
<sequence>MWTYPRDISPTDHICNACWQLAMYRDVAESMSSKQIGHWHCSLSGSNVLCKHGLSLTLTLPFVEQMRPDDVVRLSKLQQVIPLSLMFTLMIATNNLCLKYVGVPFYYIGRSLTTVFNVVFSWVLLGQRTSYRCIFCCGLIIFGFYLGVDQENLLGSFSLIGTVYGVIGSLMLSLYSIYTKKVLPSVNQEVWLLSYYNNAYSIFLFLPLIVINGEVSVLLSYTNFTSGYFWIQMVIGGLCGFAIGYFTSLQIKVTSPLTHNISGTAKACAQTVLATQWYNETKNVLWWTSNIIVLFSSALYARFKQQEMEENSRKPVPEEKQSLVHADELSENLKSQDTVIFVPNDTVEQNGQGYITFSILLRFETADINEPTPEGDSDSDVSPLLLILGYGAGVQVWLIPPTGEAQEVLSWRQGTVKSIKFKNPILDVLANKRSVVVSFSERFAIFDAATLEDRMAVTTCYPCPCPLGGSLPINPLALGDRWLAYADKKLNQSKRSSGGCEAEGVTSYTATVLHAAKSLSKGLRGLGESVAHSLAGGRSTSQSPSPPNTDVQQPGVVTILDIEGNEEDDGQDNEETFDPIVAHFIAHSEAIIALKFDASGMLLVTADRRGHDFHVFRINPHPCGSSLASVHHLYILHRGDTTAKVQDIAISCDSRWAAISSLRGTTHVFAISPYGGAVGVRTHTQPRVVNRLSRFHRSAGLPIHGVPGKRATPILSIKVISHGRRYTGPRRVVPQPRLPPYPIPTTLSPLAQLRPTANIPTHTITRNSSAIPKEKICDDSAIELEVEAVSQWPLQRPAAAADLLAPLPPSNPLLQPQTCRSLLAETGRAASVCDVQLREDLAEAMKEDHGAASDCSPPAAPGPRPRCVARAVDPLGTVVQPPPASPPAAWPEPFAASNCDEATFRPVLRAPAPPEARPEDAARPLPLTTTIPVQTVTEPAPPSAPPRGLPTSVVIPAALQDDDIISFNLDKCSINEEAMREMRDARRSARSLAPAERACQAPPDTLPKQRQSGDIQPAAPPTVRRSPTPKSDTDVNSRDKKSSRIRESPRLRDEGSRASRSSEVRERRESTPKVERVAKMEPVQKEFVPKEHVPKESVPKVTGSRESVPKEIVVKESVSKKIASRESVPKELPKDVIAKELVTKDPVMKEHPLRESDTIASVDTREESSSASVTLKLSSKKKSESRSVREKDVEVIKTEEQAWDMLLNEPEKPIVPNKPPAEEKISEEPKPKSKKNRKGKKSQDDAQVKDEDTFVEIHTIEDKPQPSSGDLVSISTPYDDIEPVSFLAKAKKSRSTKSATPERRHDFDPRAIWALDDSETSSLPKIQNVDDDVNDEWSEPISKNKSSDSEIGILITDSLKVTEGTEQTASPLKESTQTKKTKSPSPYADRKSTDKRYETEVTDVYVIDTMKEDFPEIQITKASKTRKKSPQPEKVSLQDKLIELCKRPDIMVAQCDAPAELNFVEEHHSVRDLPPLEPLDFGLDDFKLEVMRDSLLEMNEGAVSSPICKINIDNILSTIKETTNKTIESSAFNLIDLEKVPLKKEKGFSVVENDKITSHEVKIDEDKSDDKDTGVMEKSSDDDVSSPLASLDSDKEDKKPTGASNVTMPSTKQSSKSKKSLTTTGGRYETEQEELSSSSFSSASRASLDPPSSPTPSCGGDNQLHFPGDSSSSV</sequence>
<keyword evidence="2" id="KW-1133">Transmembrane helix</keyword>
<feature type="compositionally biased region" description="Polar residues" evidence="1">
    <location>
        <begin position="1364"/>
        <end position="1375"/>
    </location>
</feature>
<dbReference type="GO" id="GO:0006914">
    <property type="term" value="P:autophagy"/>
    <property type="evidence" value="ECO:0007669"/>
    <property type="project" value="InterPro"/>
</dbReference>
<feature type="compositionally biased region" description="Basic and acidic residues" evidence="1">
    <location>
        <begin position="1241"/>
        <end position="1251"/>
    </location>
</feature>
<dbReference type="InterPro" id="IPR036322">
    <property type="entry name" value="WD40_repeat_dom_sf"/>
</dbReference>
<feature type="transmembrane region" description="Helical" evidence="2">
    <location>
        <begin position="199"/>
        <end position="221"/>
    </location>
</feature>
<dbReference type="PANTHER" id="PTHR13268:SF0">
    <property type="entry name" value="BCAS3 MICROTUBULE ASSOCIATED CELL MIGRATION FACTOR"/>
    <property type="match status" value="1"/>
</dbReference>
<protein>
    <submittedName>
        <fullName evidence="5">Uncharacterized protein</fullName>
    </submittedName>
</protein>
<feature type="compositionally biased region" description="Polar residues" evidence="1">
    <location>
        <begin position="538"/>
        <end position="552"/>
    </location>
</feature>
<keyword evidence="2" id="KW-0812">Transmembrane</keyword>
<feature type="compositionally biased region" description="Low complexity" evidence="1">
    <location>
        <begin position="1610"/>
        <end position="1624"/>
    </location>
</feature>
<evidence type="ECO:0000313" key="5">
    <source>
        <dbReference type="EMBL" id="CAH1635030.1"/>
    </source>
</evidence>
<feature type="region of interest" description="Disordered" evidence="1">
    <location>
        <begin position="1289"/>
        <end position="1311"/>
    </location>
</feature>
<dbReference type="InterPro" id="IPR045142">
    <property type="entry name" value="BCAS3-like"/>
</dbReference>
<evidence type="ECO:0000256" key="1">
    <source>
        <dbReference type="SAM" id="MobiDB-lite"/>
    </source>
</evidence>
<dbReference type="InterPro" id="IPR015943">
    <property type="entry name" value="WD40/YVTN_repeat-like_dom_sf"/>
</dbReference>
<dbReference type="GO" id="GO:0005737">
    <property type="term" value="C:cytoplasm"/>
    <property type="evidence" value="ECO:0007669"/>
    <property type="project" value="TreeGrafter"/>
</dbReference>
<feature type="transmembrane region" description="Helical" evidence="2">
    <location>
        <begin position="132"/>
        <end position="148"/>
    </location>
</feature>
<dbReference type="InterPro" id="IPR037185">
    <property type="entry name" value="EmrE-like"/>
</dbReference>
<keyword evidence="6" id="KW-1185">Reference proteome</keyword>
<feature type="compositionally biased region" description="Basic and acidic residues" evidence="1">
    <location>
        <begin position="1561"/>
        <end position="1581"/>
    </location>
</feature>
<feature type="compositionally biased region" description="Basic and acidic residues" evidence="1">
    <location>
        <begin position="1220"/>
        <end position="1231"/>
    </location>
</feature>
<feature type="region of interest" description="Disordered" evidence="1">
    <location>
        <begin position="980"/>
        <end position="1107"/>
    </location>
</feature>